<dbReference type="EMBL" id="HBUF01677207">
    <property type="protein sequence ID" value="CAG6791618.1"/>
    <property type="molecule type" value="Transcribed_RNA"/>
</dbReference>
<evidence type="ECO:0000256" key="1">
    <source>
        <dbReference type="SAM" id="Phobius"/>
    </source>
</evidence>
<organism evidence="2">
    <name type="scientific">Cacopsylla melanoneura</name>
    <dbReference type="NCBI Taxonomy" id="428564"/>
    <lineage>
        <taxon>Eukaryota</taxon>
        <taxon>Metazoa</taxon>
        <taxon>Ecdysozoa</taxon>
        <taxon>Arthropoda</taxon>
        <taxon>Hexapoda</taxon>
        <taxon>Insecta</taxon>
        <taxon>Pterygota</taxon>
        <taxon>Neoptera</taxon>
        <taxon>Paraneoptera</taxon>
        <taxon>Hemiptera</taxon>
        <taxon>Sternorrhyncha</taxon>
        <taxon>Psylloidea</taxon>
        <taxon>Psyllidae</taxon>
        <taxon>Psyllinae</taxon>
        <taxon>Cacopsylla</taxon>
    </lineage>
</organism>
<sequence length="100" mass="11884">MFTLLTGLEPPILCWGFFFIKLYYYNKFIGFTIGVIKQRVNKFMGMTLYFWEKVHCSPQQWVKREDQSKTSRMVPPWNPRPILSAHRYAVVYTGLPSNDL</sequence>
<reference evidence="2" key="1">
    <citation type="submission" date="2021-05" db="EMBL/GenBank/DDBJ databases">
        <authorList>
            <person name="Alioto T."/>
            <person name="Alioto T."/>
            <person name="Gomez Garrido J."/>
        </authorList>
    </citation>
    <scope>NUCLEOTIDE SEQUENCE</scope>
</reference>
<keyword evidence="1" id="KW-1133">Transmembrane helix</keyword>
<dbReference type="AlphaFoldDB" id="A0A8D9BU22"/>
<evidence type="ECO:0000313" key="2">
    <source>
        <dbReference type="EMBL" id="CAG6791618.1"/>
    </source>
</evidence>
<protein>
    <submittedName>
        <fullName evidence="2">Uncharacterized protein</fullName>
    </submittedName>
</protein>
<name>A0A8D9BU22_9HEMI</name>
<accession>A0A8D9BU22</accession>
<keyword evidence="1" id="KW-0472">Membrane</keyword>
<proteinExistence type="predicted"/>
<feature type="transmembrane region" description="Helical" evidence="1">
    <location>
        <begin position="12"/>
        <end position="36"/>
    </location>
</feature>
<keyword evidence="1" id="KW-0812">Transmembrane</keyword>